<gene>
    <name evidence="1" type="ORF">Pc13g09420</name>
    <name evidence="1" type="ORF">PCH_Pc13g09420</name>
</gene>
<keyword evidence="2" id="KW-1185">Reference proteome</keyword>
<dbReference type="Proteomes" id="UP000000724">
    <property type="component" value="Contig Pc00c13"/>
</dbReference>
<organism evidence="1 2">
    <name type="scientific">Penicillium rubens (strain ATCC 28089 / DSM 1075 / NRRL 1951 / Wisconsin 54-1255)</name>
    <name type="common">Penicillium chrysogenum</name>
    <dbReference type="NCBI Taxonomy" id="500485"/>
    <lineage>
        <taxon>Eukaryota</taxon>
        <taxon>Fungi</taxon>
        <taxon>Dikarya</taxon>
        <taxon>Ascomycota</taxon>
        <taxon>Pezizomycotina</taxon>
        <taxon>Eurotiomycetes</taxon>
        <taxon>Eurotiomycetidae</taxon>
        <taxon>Eurotiales</taxon>
        <taxon>Aspergillaceae</taxon>
        <taxon>Penicillium</taxon>
        <taxon>Penicillium chrysogenum species complex</taxon>
    </lineage>
</organism>
<proteinExistence type="predicted"/>
<protein>
    <submittedName>
        <fullName evidence="1">Uncharacterized protein</fullName>
    </submittedName>
</protein>
<evidence type="ECO:0000313" key="2">
    <source>
        <dbReference type="Proteomes" id="UP000000724"/>
    </source>
</evidence>
<evidence type="ECO:0000313" key="1">
    <source>
        <dbReference type="EMBL" id="CAP92011.1"/>
    </source>
</evidence>
<dbReference type="VEuPathDB" id="FungiDB:PCH_Pc13g09420"/>
<dbReference type="AlphaFoldDB" id="B6H424"/>
<accession>B6H424</accession>
<reference evidence="1 2" key="1">
    <citation type="journal article" date="2008" name="Nat. Biotechnol.">
        <title>Genome sequencing and analysis of the filamentous fungus Penicillium chrysogenum.</title>
        <authorList>
            <person name="van den Berg M.A."/>
            <person name="Albang R."/>
            <person name="Albermann K."/>
            <person name="Badger J.H."/>
            <person name="Daran J.-M."/>
            <person name="Driessen A.J.M."/>
            <person name="Garcia-Estrada C."/>
            <person name="Fedorova N.D."/>
            <person name="Harris D.M."/>
            <person name="Heijne W.H.M."/>
            <person name="Joardar V.S."/>
            <person name="Kiel J.A.K.W."/>
            <person name="Kovalchuk A."/>
            <person name="Martin J.F."/>
            <person name="Nierman W.C."/>
            <person name="Nijland J.G."/>
            <person name="Pronk J.T."/>
            <person name="Roubos J.A."/>
            <person name="van der Klei I.J."/>
            <person name="van Peij N.N.M.E."/>
            <person name="Veenhuis M."/>
            <person name="von Doehren H."/>
            <person name="Wagner C."/>
            <person name="Wortman J.R."/>
            <person name="Bovenberg R.A.L."/>
        </authorList>
    </citation>
    <scope>NUCLEOTIDE SEQUENCE [LARGE SCALE GENOMIC DNA]</scope>
    <source>
        <strain evidence="2">ATCC 28089 / DSM 1075 / NRRL 1951 / Wisconsin 54-1255</strain>
    </source>
</reference>
<dbReference type="HOGENOM" id="CLU_1540568_0_0_1"/>
<sequence length="174" mass="19193">MAPRMGKCLRLMQSCIGPSSQLPIYDGQMDFLWVSVSLCLWICRWSMGGSVAYGLRTGICVLWPTLGKKCRYVNPNLASGPYPGHSTNSGRPLIEVINLQCSVMDVHIKYWRSADHSRADLSIIIGGWFSSNGLFLTGAVLTCFDAPGDEPQPLCMGLLVSLNRNRPDEIIDIN</sequence>
<name>B6H424_PENRW</name>
<dbReference type="EMBL" id="AM920428">
    <property type="protein sequence ID" value="CAP92011.1"/>
    <property type="molecule type" value="Genomic_DNA"/>
</dbReference>